<dbReference type="InParanoid" id="Q3AE59"/>
<dbReference type="STRING" id="246194.CHY_0721"/>
<dbReference type="Proteomes" id="UP000002706">
    <property type="component" value="Chromosome"/>
</dbReference>
<organism evidence="1 2">
    <name type="scientific">Carboxydothermus hydrogenoformans (strain ATCC BAA-161 / DSM 6008 / Z-2901)</name>
    <dbReference type="NCBI Taxonomy" id="246194"/>
    <lineage>
        <taxon>Bacteria</taxon>
        <taxon>Bacillati</taxon>
        <taxon>Bacillota</taxon>
        <taxon>Clostridia</taxon>
        <taxon>Thermoanaerobacterales</taxon>
        <taxon>Thermoanaerobacteraceae</taxon>
        <taxon>Carboxydothermus</taxon>
    </lineage>
</organism>
<accession>Q3AE59</accession>
<dbReference type="KEGG" id="chy:CHY_0721"/>
<keyword evidence="2" id="KW-1185">Reference proteome</keyword>
<dbReference type="AlphaFoldDB" id="Q3AE59"/>
<reference evidence="1 2" key="1">
    <citation type="journal article" date="2005" name="PLoS Genet.">
        <title>Life in hot carbon monoxide: the complete genome sequence of Carboxydothermus hydrogenoformans Z-2901.</title>
        <authorList>
            <person name="Wu M."/>
            <person name="Ren Q."/>
            <person name="Durkin A.S."/>
            <person name="Daugherty S.C."/>
            <person name="Brinkac L.M."/>
            <person name="Dodson R.J."/>
            <person name="Madupu R."/>
            <person name="Sullivan S.A."/>
            <person name="Kolonay J.F."/>
            <person name="Haft D.H."/>
            <person name="Nelson W.C."/>
            <person name="Tallon L.J."/>
            <person name="Jones K.M."/>
            <person name="Ulrich L.E."/>
            <person name="Gonzalez J.M."/>
            <person name="Zhulin I.B."/>
            <person name="Robb F.T."/>
            <person name="Eisen J.A."/>
        </authorList>
    </citation>
    <scope>NUCLEOTIDE SEQUENCE [LARGE SCALE GENOMIC DNA]</scope>
    <source>
        <strain evidence="2">ATCC BAA-161 / DSM 6008 / Z-2901</strain>
    </source>
</reference>
<protein>
    <submittedName>
        <fullName evidence="1">Uncharacterized protein</fullName>
    </submittedName>
</protein>
<evidence type="ECO:0000313" key="1">
    <source>
        <dbReference type="EMBL" id="ABB14816.1"/>
    </source>
</evidence>
<gene>
    <name evidence="1" type="ordered locus">CHY_0721</name>
</gene>
<dbReference type="HOGENOM" id="CLU_2768222_0_0_9"/>
<dbReference type="EMBL" id="CP000141">
    <property type="protein sequence ID" value="ABB14816.1"/>
    <property type="molecule type" value="Genomic_DNA"/>
</dbReference>
<evidence type="ECO:0000313" key="2">
    <source>
        <dbReference type="Proteomes" id="UP000002706"/>
    </source>
</evidence>
<name>Q3AE59_CARHZ</name>
<proteinExistence type="predicted"/>
<sequence>MKTRWKKPAGASVPSAGKNLKRILRKFIKRFWRNKTGFSSRFFCCLVDLPEYKSYNVFEFSAKGMGFNG</sequence>